<sequence>MDNGSPSENSSYLLQEWLEEMYFDGERSEDLSREDILRVGFYDFGFIDHSKYTGQITYVNVNNSQGFWHFTADNCSFGDGDSSDTSIDAVADTDTSLMLLDDDIVDDYYSQVSGANFDNSQSGYTFPCSASLPDFSFIISGNTLTAPGDYPNFGSIDDSTCFGGLQSNAGIGFSIVGDVFLKSCFVVFDLSHTSPRLGWAQRA</sequence>
<name>A0ACC3DCG0_9PEZI</name>
<proteinExistence type="predicted"/>
<evidence type="ECO:0000313" key="1">
    <source>
        <dbReference type="EMBL" id="KAK3065024.1"/>
    </source>
</evidence>
<keyword evidence="2" id="KW-1185">Reference proteome</keyword>
<gene>
    <name evidence="1" type="ORF">LTS18_013209</name>
</gene>
<organism evidence="1 2">
    <name type="scientific">Coniosporium uncinatum</name>
    <dbReference type="NCBI Taxonomy" id="93489"/>
    <lineage>
        <taxon>Eukaryota</taxon>
        <taxon>Fungi</taxon>
        <taxon>Dikarya</taxon>
        <taxon>Ascomycota</taxon>
        <taxon>Pezizomycotina</taxon>
        <taxon>Dothideomycetes</taxon>
        <taxon>Dothideomycetes incertae sedis</taxon>
        <taxon>Coniosporium</taxon>
    </lineage>
</organism>
<evidence type="ECO:0000313" key="2">
    <source>
        <dbReference type="Proteomes" id="UP001186974"/>
    </source>
</evidence>
<dbReference type="Proteomes" id="UP001186974">
    <property type="component" value="Unassembled WGS sequence"/>
</dbReference>
<protein>
    <submittedName>
        <fullName evidence="1">Uncharacterized protein</fullName>
    </submittedName>
</protein>
<reference evidence="1" key="1">
    <citation type="submission" date="2024-09" db="EMBL/GenBank/DDBJ databases">
        <title>Black Yeasts Isolated from many extreme environments.</title>
        <authorList>
            <person name="Coleine C."/>
            <person name="Stajich J.E."/>
            <person name="Selbmann L."/>
        </authorList>
    </citation>
    <scope>NUCLEOTIDE SEQUENCE</scope>
    <source>
        <strain evidence="1">CCFEE 5737</strain>
    </source>
</reference>
<dbReference type="EMBL" id="JAWDJW010006374">
    <property type="protein sequence ID" value="KAK3065024.1"/>
    <property type="molecule type" value="Genomic_DNA"/>
</dbReference>
<comment type="caution">
    <text evidence="1">The sequence shown here is derived from an EMBL/GenBank/DDBJ whole genome shotgun (WGS) entry which is preliminary data.</text>
</comment>
<accession>A0ACC3DCG0</accession>